<dbReference type="EMBL" id="JACJLV010000018">
    <property type="protein sequence ID" value="MBM6826817.1"/>
    <property type="molecule type" value="Genomic_DNA"/>
</dbReference>
<dbReference type="PANTHER" id="PTHR10859:SF114">
    <property type="entry name" value="DOLICHOL-PHOSPHATE MANNOSYLTRANSFERASE"/>
    <property type="match status" value="1"/>
</dbReference>
<evidence type="ECO:0000313" key="2">
    <source>
        <dbReference type="EMBL" id="MBM6826817.1"/>
    </source>
</evidence>
<dbReference type="PANTHER" id="PTHR10859">
    <property type="entry name" value="GLYCOSYL TRANSFERASE"/>
    <property type="match status" value="1"/>
</dbReference>
<gene>
    <name evidence="2" type="ORF">H6A13_06850</name>
</gene>
<dbReference type="AlphaFoldDB" id="A0A938X1V0"/>
<comment type="caution">
    <text evidence="2">The sequence shown here is derived from an EMBL/GenBank/DDBJ whole genome shotgun (WGS) entry which is preliminary data.</text>
</comment>
<dbReference type="Gene3D" id="3.90.550.10">
    <property type="entry name" value="Spore Coat Polysaccharide Biosynthesis Protein SpsA, Chain A"/>
    <property type="match status" value="1"/>
</dbReference>
<dbReference type="InterPro" id="IPR001173">
    <property type="entry name" value="Glyco_trans_2-like"/>
</dbReference>
<protein>
    <submittedName>
        <fullName evidence="2">Glycosyltransferase family 2 protein</fullName>
    </submittedName>
</protein>
<proteinExistence type="predicted"/>
<name>A0A938X1V0_9CLOT</name>
<reference evidence="2" key="1">
    <citation type="submission" date="2020-08" db="EMBL/GenBank/DDBJ databases">
        <authorList>
            <person name="Cejkova D."/>
            <person name="Kubasova T."/>
            <person name="Jahodarova E."/>
            <person name="Rychlik I."/>
        </authorList>
    </citation>
    <scope>NUCLEOTIDE SEQUENCE</scope>
    <source>
        <strain evidence="2">An420c</strain>
    </source>
</reference>
<dbReference type="InterPro" id="IPR029044">
    <property type="entry name" value="Nucleotide-diphossugar_trans"/>
</dbReference>
<dbReference type="RefSeq" id="WP_204908865.1">
    <property type="nucleotide sequence ID" value="NZ_JACJLV010000018.1"/>
</dbReference>
<dbReference type="Proteomes" id="UP000713880">
    <property type="component" value="Unassembled WGS sequence"/>
</dbReference>
<dbReference type="Pfam" id="PF00535">
    <property type="entry name" value="Glycos_transf_2"/>
    <property type="match status" value="1"/>
</dbReference>
<accession>A0A938X1V0</accession>
<evidence type="ECO:0000259" key="1">
    <source>
        <dbReference type="Pfam" id="PF00535"/>
    </source>
</evidence>
<evidence type="ECO:0000313" key="3">
    <source>
        <dbReference type="Proteomes" id="UP000713880"/>
    </source>
</evidence>
<keyword evidence="3" id="KW-1185">Reference proteome</keyword>
<dbReference type="CDD" id="cd04179">
    <property type="entry name" value="DPM_DPG-synthase_like"/>
    <property type="match status" value="1"/>
</dbReference>
<dbReference type="SUPFAM" id="SSF53448">
    <property type="entry name" value="Nucleotide-diphospho-sugar transferases"/>
    <property type="match status" value="1"/>
</dbReference>
<organism evidence="2 3">
    <name type="scientific">Mordavella massiliensis</name>
    <dbReference type="NCBI Taxonomy" id="1871024"/>
    <lineage>
        <taxon>Bacteria</taxon>
        <taxon>Bacillati</taxon>
        <taxon>Bacillota</taxon>
        <taxon>Clostridia</taxon>
        <taxon>Eubacteriales</taxon>
        <taxon>Clostridiaceae</taxon>
        <taxon>Mordavella</taxon>
    </lineage>
</organism>
<sequence length="240" mass="26875">MERQVYVIMPAFQPEAGLAERVRELGQEIRVRILVIDDGSGPEYEEIFAEAETIEGCLVLRHESNQGKGRALKTGFSFVRSRLSGAEEERAGRRTLILCVDCDGQHYAPDGLRLLKKAAGYPGSLVLGVRSFSEDHVPLRSRAGNRAASWILQKRTGIRIHDTQTGFRAFDSSLLELMCQVPGERFGYETEVLFACARKKIPVLTEEIRTIYIDHNAGSHFRPVRDSLQVLSAFLRGGKQ</sequence>
<dbReference type="GO" id="GO:0006487">
    <property type="term" value="P:protein N-linked glycosylation"/>
    <property type="evidence" value="ECO:0007669"/>
    <property type="project" value="TreeGrafter"/>
</dbReference>
<feature type="domain" description="Glycosyltransferase 2-like" evidence="1">
    <location>
        <begin position="7"/>
        <end position="174"/>
    </location>
</feature>
<reference evidence="2" key="2">
    <citation type="journal article" date="2021" name="Sci. Rep.">
        <title>The distribution of antibiotic resistance genes in chicken gut microbiota commensals.</title>
        <authorList>
            <person name="Juricova H."/>
            <person name="Matiasovicova J."/>
            <person name="Kubasova T."/>
            <person name="Cejkova D."/>
            <person name="Rychlik I."/>
        </authorList>
    </citation>
    <scope>NUCLEOTIDE SEQUENCE</scope>
    <source>
        <strain evidence="2">An420c</strain>
    </source>
</reference>